<proteinExistence type="predicted"/>
<reference evidence="1 2" key="1">
    <citation type="submission" date="2016-08" db="EMBL/GenBank/DDBJ databases">
        <authorList>
            <person name="Seilhamer J.J."/>
        </authorList>
    </citation>
    <scope>NUCLEOTIDE SEQUENCE [LARGE SCALE GENOMIC DNA]</scope>
    <source>
        <strain evidence="1 2">PH27A</strain>
    </source>
</reference>
<evidence type="ECO:0000313" key="2">
    <source>
        <dbReference type="Proteomes" id="UP000094291"/>
    </source>
</evidence>
<sequence>MNDEHEKQQQEPDEALESRWLRAEGQIQALTQVVMHLMAELEVRHGLDSEKVEQRMKSKHWDGLPIEPYAKDMMQDMADRLSHARQGRLYSLLYERYGLDLDLELRR</sequence>
<evidence type="ECO:0000313" key="1">
    <source>
        <dbReference type="EMBL" id="ODC03218.1"/>
    </source>
</evidence>
<keyword evidence="2" id="KW-1185">Reference proteome</keyword>
<dbReference type="Proteomes" id="UP000094291">
    <property type="component" value="Unassembled WGS sequence"/>
</dbReference>
<protein>
    <submittedName>
        <fullName evidence="1">Uncharacterized protein</fullName>
    </submittedName>
</protein>
<dbReference type="AlphaFoldDB" id="A0A1E2V879"/>
<comment type="caution">
    <text evidence="1">The sequence shown here is derived from an EMBL/GenBank/DDBJ whole genome shotgun (WGS) entry which is preliminary data.</text>
</comment>
<dbReference type="STRING" id="197479.BFW38_06340"/>
<organism evidence="1 2">
    <name type="scientific">Terasakiispira papahanaumokuakeensis</name>
    <dbReference type="NCBI Taxonomy" id="197479"/>
    <lineage>
        <taxon>Bacteria</taxon>
        <taxon>Pseudomonadati</taxon>
        <taxon>Pseudomonadota</taxon>
        <taxon>Gammaproteobacteria</taxon>
        <taxon>Oceanospirillales</taxon>
        <taxon>Terasakiispira</taxon>
    </lineage>
</organism>
<gene>
    <name evidence="1" type="ORF">BFW38_06340</name>
</gene>
<dbReference type="EMBL" id="MDTQ01000001">
    <property type="protein sequence ID" value="ODC03218.1"/>
    <property type="molecule type" value="Genomic_DNA"/>
</dbReference>
<dbReference type="RefSeq" id="WP_068997634.1">
    <property type="nucleotide sequence ID" value="NZ_MDTQ01000001.1"/>
</dbReference>
<accession>A0A1E2V879</accession>
<name>A0A1E2V879_9GAMM</name>